<organism evidence="1">
    <name type="scientific">Candidatus Kentrum sp. LFY</name>
    <dbReference type="NCBI Taxonomy" id="2126342"/>
    <lineage>
        <taxon>Bacteria</taxon>
        <taxon>Pseudomonadati</taxon>
        <taxon>Pseudomonadota</taxon>
        <taxon>Gammaproteobacteria</taxon>
        <taxon>Candidatus Kentrum</taxon>
    </lineage>
</organism>
<reference evidence="1" key="1">
    <citation type="submission" date="2019-02" db="EMBL/GenBank/DDBJ databases">
        <authorList>
            <person name="Gruber-Vodicka R. H."/>
            <person name="Seah K. B. B."/>
        </authorList>
    </citation>
    <scope>NUCLEOTIDE SEQUENCE</scope>
    <source>
        <strain evidence="1">BECK_M7</strain>
    </source>
</reference>
<dbReference type="AlphaFoldDB" id="A0A450V2L3"/>
<protein>
    <submittedName>
        <fullName evidence="1">Uncharacterized protein</fullName>
    </submittedName>
</protein>
<dbReference type="EMBL" id="CAADFF010000135">
    <property type="protein sequence ID" value="VFJ99042.1"/>
    <property type="molecule type" value="Genomic_DNA"/>
</dbReference>
<gene>
    <name evidence="1" type="ORF">BECKLFY1418B_GA0070995_11355</name>
</gene>
<name>A0A450V2L3_9GAMM</name>
<accession>A0A450V2L3</accession>
<evidence type="ECO:0000313" key="1">
    <source>
        <dbReference type="EMBL" id="VFJ99042.1"/>
    </source>
</evidence>
<proteinExistence type="predicted"/>
<sequence>MDSAEGRIHQHNCRFFPMRQALQTRTVVDDRLVTALPALRPLLGRRVRMSALEISDSVKPTTKKMSFDEFLAFRLKRPDDVASVSLEAMEQAIIEGTAAGKL</sequence>